<evidence type="ECO:0008006" key="4">
    <source>
        <dbReference type="Google" id="ProtNLM"/>
    </source>
</evidence>
<sequence length="166" mass="17825">MRFSIMLAVSPALILALSASLSPTFSGESLKLTNLLLVRDPTFNATLSFSIHDPDPLTNATALCSGAWRYGSKAWPSGSYWSCSDASIGWNMASWSNWGNFSIGLEHAFRDSSVGKPPYDHVVTFGTAVYDSEFVTCGPRGEGGEVCIQRGGSVVLAPITRVISKR</sequence>
<accession>A0A1V8T3T3</accession>
<keyword evidence="1" id="KW-0732">Signal</keyword>
<gene>
    <name evidence="2" type="ORF">B0A48_09927</name>
</gene>
<feature type="chain" id="PRO_5013116748" description="AA1-like domain-containing protein" evidence="1">
    <location>
        <begin position="28"/>
        <end position="166"/>
    </location>
</feature>
<dbReference type="AlphaFoldDB" id="A0A1V8T3T3"/>
<dbReference type="InParanoid" id="A0A1V8T3T3"/>
<comment type="caution">
    <text evidence="2">The sequence shown here is derived from an EMBL/GenBank/DDBJ whole genome shotgun (WGS) entry which is preliminary data.</text>
</comment>
<keyword evidence="3" id="KW-1185">Reference proteome</keyword>
<dbReference type="Proteomes" id="UP000192596">
    <property type="component" value="Unassembled WGS sequence"/>
</dbReference>
<dbReference type="OrthoDB" id="5395704at2759"/>
<proteinExistence type="predicted"/>
<organism evidence="2 3">
    <name type="scientific">Cryoendolithus antarcticus</name>
    <dbReference type="NCBI Taxonomy" id="1507870"/>
    <lineage>
        <taxon>Eukaryota</taxon>
        <taxon>Fungi</taxon>
        <taxon>Dikarya</taxon>
        <taxon>Ascomycota</taxon>
        <taxon>Pezizomycotina</taxon>
        <taxon>Dothideomycetes</taxon>
        <taxon>Dothideomycetidae</taxon>
        <taxon>Cladosporiales</taxon>
        <taxon>Cladosporiaceae</taxon>
        <taxon>Cryoendolithus</taxon>
    </lineage>
</organism>
<evidence type="ECO:0000256" key="1">
    <source>
        <dbReference type="SAM" id="SignalP"/>
    </source>
</evidence>
<protein>
    <recommendedName>
        <fullName evidence="4">AA1-like domain-containing protein</fullName>
    </recommendedName>
</protein>
<evidence type="ECO:0000313" key="2">
    <source>
        <dbReference type="EMBL" id="OQO05832.1"/>
    </source>
</evidence>
<dbReference type="EMBL" id="NAJO01000018">
    <property type="protein sequence ID" value="OQO05832.1"/>
    <property type="molecule type" value="Genomic_DNA"/>
</dbReference>
<name>A0A1V8T3T3_9PEZI</name>
<reference evidence="3" key="1">
    <citation type="submission" date="2017-03" db="EMBL/GenBank/DDBJ databases">
        <title>Genomes of endolithic fungi from Antarctica.</title>
        <authorList>
            <person name="Coleine C."/>
            <person name="Masonjones S."/>
            <person name="Stajich J.E."/>
        </authorList>
    </citation>
    <scope>NUCLEOTIDE SEQUENCE [LARGE SCALE GENOMIC DNA]</scope>
    <source>
        <strain evidence="3">CCFEE 5527</strain>
    </source>
</reference>
<feature type="signal peptide" evidence="1">
    <location>
        <begin position="1"/>
        <end position="27"/>
    </location>
</feature>
<evidence type="ECO:0000313" key="3">
    <source>
        <dbReference type="Proteomes" id="UP000192596"/>
    </source>
</evidence>